<feature type="compositionally biased region" description="Polar residues" evidence="13">
    <location>
        <begin position="446"/>
        <end position="458"/>
    </location>
</feature>
<dbReference type="InterPro" id="IPR027417">
    <property type="entry name" value="P-loop_NTPase"/>
</dbReference>
<keyword evidence="4" id="KW-0547">Nucleotide-binding</keyword>
<dbReference type="GO" id="GO:0031047">
    <property type="term" value="P:regulatory ncRNA-mediated gene silencing"/>
    <property type="evidence" value="ECO:0007669"/>
    <property type="project" value="UniProtKB-KW"/>
</dbReference>
<dbReference type="RefSeq" id="XP_016979115.1">
    <property type="nucleotide sequence ID" value="XM_017123626.1"/>
</dbReference>
<evidence type="ECO:0000259" key="14">
    <source>
        <dbReference type="PROSITE" id="PS51203"/>
    </source>
</evidence>
<dbReference type="EnsemblMetazoa" id="XM_017123626.1">
    <property type="protein sequence ID" value="XP_016979115.1"/>
    <property type="gene ID" value="LOC108044572"/>
</dbReference>
<dbReference type="Gene3D" id="2.30.30.140">
    <property type="match status" value="1"/>
</dbReference>
<organism evidence="17">
    <name type="scientific">Drosophila rhopaloa</name>
    <name type="common">Fruit fly</name>
    <dbReference type="NCBI Taxonomy" id="1041015"/>
    <lineage>
        <taxon>Eukaryota</taxon>
        <taxon>Metazoa</taxon>
        <taxon>Ecdysozoa</taxon>
        <taxon>Arthropoda</taxon>
        <taxon>Hexapoda</taxon>
        <taxon>Insecta</taxon>
        <taxon>Pterygota</taxon>
        <taxon>Neoptera</taxon>
        <taxon>Endopterygota</taxon>
        <taxon>Diptera</taxon>
        <taxon>Brachycera</taxon>
        <taxon>Muscomorpha</taxon>
        <taxon>Ephydroidea</taxon>
        <taxon>Drosophilidae</taxon>
        <taxon>Drosophila</taxon>
        <taxon>Sophophora</taxon>
    </lineage>
</organism>
<dbReference type="GO" id="GO:0016787">
    <property type="term" value="F:hydrolase activity"/>
    <property type="evidence" value="ECO:0007669"/>
    <property type="project" value="UniProtKB-KW"/>
</dbReference>
<dbReference type="InterPro" id="IPR002999">
    <property type="entry name" value="Tudor"/>
</dbReference>
<gene>
    <name evidence="17 18" type="primary">LOC108044572</name>
    <name evidence="15" type="synonym">108044572</name>
</gene>
<dbReference type="Pfam" id="PF00270">
    <property type="entry name" value="DEAD"/>
    <property type="match status" value="1"/>
</dbReference>
<feature type="region of interest" description="Disordered" evidence="13">
    <location>
        <begin position="1223"/>
        <end position="1260"/>
    </location>
</feature>
<feature type="region of interest" description="Disordered" evidence="13">
    <location>
        <begin position="285"/>
        <end position="315"/>
    </location>
</feature>
<feature type="domain" description="CS" evidence="14">
    <location>
        <begin position="1398"/>
        <end position="1482"/>
    </location>
</feature>
<keyword evidence="9" id="KW-0744">Spermatogenesis</keyword>
<dbReference type="GeneID" id="108044572"/>
<evidence type="ECO:0000256" key="5">
    <source>
        <dbReference type="ARBA" id="ARBA00022782"/>
    </source>
</evidence>
<dbReference type="GO" id="GO:0042078">
    <property type="term" value="P:germ-line stem cell division"/>
    <property type="evidence" value="ECO:0007669"/>
    <property type="project" value="TreeGrafter"/>
</dbReference>
<evidence type="ECO:0000256" key="8">
    <source>
        <dbReference type="ARBA" id="ARBA00022840"/>
    </source>
</evidence>
<dbReference type="CTD" id="34331"/>
<keyword evidence="5" id="KW-0221">Differentiation</keyword>
<dbReference type="InterPro" id="IPR035437">
    <property type="entry name" value="SNase_OB-fold_sf"/>
</dbReference>
<dbReference type="RefSeq" id="XP_016979116.1">
    <property type="nucleotide sequence ID" value="XM_017123627.1"/>
</dbReference>
<dbReference type="GO" id="GO:0005524">
    <property type="term" value="F:ATP binding"/>
    <property type="evidence" value="ECO:0007669"/>
    <property type="project" value="UniProtKB-KW"/>
</dbReference>
<feature type="region of interest" description="Disordered" evidence="13">
    <location>
        <begin position="436"/>
        <end position="458"/>
    </location>
</feature>
<dbReference type="SUPFAM" id="SSF63748">
    <property type="entry name" value="Tudor/PWWP/MBT"/>
    <property type="match status" value="1"/>
</dbReference>
<dbReference type="InterPro" id="IPR011545">
    <property type="entry name" value="DEAD/DEAH_box_helicase_dom"/>
</dbReference>
<dbReference type="Pfam" id="PF00567">
    <property type="entry name" value="TUDOR"/>
    <property type="match status" value="1"/>
</dbReference>
<dbReference type="GO" id="GO:0007283">
    <property type="term" value="P:spermatogenesis"/>
    <property type="evidence" value="ECO:0007669"/>
    <property type="project" value="UniProtKB-KW"/>
</dbReference>
<name>A0A6P4ELN5_DRORH</name>
<feature type="region of interest" description="Disordered" evidence="13">
    <location>
        <begin position="1524"/>
        <end position="1544"/>
    </location>
</feature>
<dbReference type="EnsemblMetazoa" id="XM_017123627.1">
    <property type="protein sequence ID" value="XP_016979116.1"/>
    <property type="gene ID" value="LOC108044572"/>
</dbReference>
<reference evidence="15" key="3">
    <citation type="submission" date="2025-05" db="UniProtKB">
        <authorList>
            <consortium name="EnsemblMetazoa"/>
        </authorList>
    </citation>
    <scope>IDENTIFICATION</scope>
</reference>
<dbReference type="GO" id="GO:0051321">
    <property type="term" value="P:meiotic cell cycle"/>
    <property type="evidence" value="ECO:0007669"/>
    <property type="project" value="UniProtKB-KW"/>
</dbReference>
<dbReference type="SUPFAM" id="SSF52540">
    <property type="entry name" value="P-loop containing nucleoside triphosphate hydrolases"/>
    <property type="match status" value="2"/>
</dbReference>
<evidence type="ECO:0000256" key="7">
    <source>
        <dbReference type="ARBA" id="ARBA00022806"/>
    </source>
</evidence>
<dbReference type="OrthoDB" id="249932at2759"/>
<evidence type="ECO:0000256" key="9">
    <source>
        <dbReference type="ARBA" id="ARBA00022871"/>
    </source>
</evidence>
<evidence type="ECO:0000256" key="13">
    <source>
        <dbReference type="SAM" id="MobiDB-lite"/>
    </source>
</evidence>
<dbReference type="InterPro" id="IPR008978">
    <property type="entry name" value="HSP20-like_chaperone"/>
</dbReference>
<dbReference type="GO" id="GO:0003724">
    <property type="term" value="F:RNA helicase activity"/>
    <property type="evidence" value="ECO:0007669"/>
    <property type="project" value="UniProtKB-EC"/>
</dbReference>
<keyword evidence="16" id="KW-1185">Reference proteome</keyword>
<dbReference type="Gene3D" id="2.60.40.790">
    <property type="match status" value="1"/>
</dbReference>
<dbReference type="Proteomes" id="UP001652680">
    <property type="component" value="Unassembled WGS sequence"/>
</dbReference>
<evidence type="ECO:0000313" key="15">
    <source>
        <dbReference type="EnsemblMetazoa" id="XP_016979115.1"/>
    </source>
</evidence>
<accession>A0A6P4ELN5</accession>
<evidence type="ECO:0000256" key="1">
    <source>
        <dbReference type="ARBA" id="ARBA00012552"/>
    </source>
</evidence>
<evidence type="ECO:0000256" key="11">
    <source>
        <dbReference type="ARBA" id="ARBA00023254"/>
    </source>
</evidence>
<protein>
    <recommendedName>
        <fullName evidence="1">RNA helicase</fullName>
        <ecNumber evidence="1">3.6.4.13</ecNumber>
    </recommendedName>
</protein>
<dbReference type="EC" id="3.6.4.13" evidence="1"/>
<reference evidence="17 18" key="2">
    <citation type="submission" date="2025-04" db="UniProtKB">
        <authorList>
            <consortium name="RefSeq"/>
        </authorList>
    </citation>
    <scope>IDENTIFICATION</scope>
</reference>
<dbReference type="GO" id="GO:0005737">
    <property type="term" value="C:cytoplasm"/>
    <property type="evidence" value="ECO:0007669"/>
    <property type="project" value="UniProtKB-ARBA"/>
</dbReference>
<dbReference type="Gene3D" id="2.40.50.90">
    <property type="match status" value="1"/>
</dbReference>
<keyword evidence="11" id="KW-0469">Meiosis</keyword>
<keyword evidence="10" id="KW-0943">RNA-mediated gene silencing</keyword>
<dbReference type="InterPro" id="IPR007052">
    <property type="entry name" value="CS_dom"/>
</dbReference>
<dbReference type="Gene3D" id="3.40.50.300">
    <property type="entry name" value="P-loop containing nucleotide triphosphate hydrolases"/>
    <property type="match status" value="1"/>
</dbReference>
<keyword evidence="8" id="KW-0067">ATP-binding</keyword>
<evidence type="ECO:0000256" key="6">
    <source>
        <dbReference type="ARBA" id="ARBA00022801"/>
    </source>
</evidence>
<keyword evidence="7 17" id="KW-0347">Helicase</keyword>
<evidence type="ECO:0000313" key="17">
    <source>
        <dbReference type="RefSeq" id="XP_016979115.1"/>
    </source>
</evidence>
<evidence type="ECO:0000256" key="4">
    <source>
        <dbReference type="ARBA" id="ARBA00022741"/>
    </source>
</evidence>
<dbReference type="PANTHER" id="PTHR22655:SF2">
    <property type="entry name" value="ATP-DEPENDENT RNA HELICASE TDRD12-RELATED"/>
    <property type="match status" value="1"/>
</dbReference>
<dbReference type="GO" id="GO:0003676">
    <property type="term" value="F:nucleic acid binding"/>
    <property type="evidence" value="ECO:0007669"/>
    <property type="project" value="InterPro"/>
</dbReference>
<dbReference type="PROSITE" id="PS51203">
    <property type="entry name" value="CS"/>
    <property type="match status" value="1"/>
</dbReference>
<keyword evidence="2" id="KW-0217">Developmental protein</keyword>
<dbReference type="PANTHER" id="PTHR22655">
    <property type="entry name" value="ATP-DEPENDENT RNA HELICASE TDRD12-RELATED"/>
    <property type="match status" value="1"/>
</dbReference>
<feature type="compositionally biased region" description="Basic and acidic residues" evidence="13">
    <location>
        <begin position="291"/>
        <end position="304"/>
    </location>
</feature>
<evidence type="ECO:0000256" key="12">
    <source>
        <dbReference type="ARBA" id="ARBA00047984"/>
    </source>
</evidence>
<evidence type="ECO:0000313" key="18">
    <source>
        <dbReference type="RefSeq" id="XP_016979116.1"/>
    </source>
</evidence>
<feature type="compositionally biased region" description="Low complexity" evidence="13">
    <location>
        <begin position="436"/>
        <end position="445"/>
    </location>
</feature>
<sequence>MMYNGSNSNRSSSNLEESILITHYVNPQKFSYVKCKDVQAHAVFLLQMEGLLAGYCTNGRSMQVFQDNQAVIVRYMPWSPPKLLRGVVRRRQGEKYLIWVHDYGFTLCCSVGDLWPLPEDLRCSFWDINVGGVAFIAPHNGSSWSRDAKRTFDNHLEEAIQLTFKVLYQSPKNLDFGQLMLKTLATEPFRDAAIFLIDRKYACHNDKKIMLMDSSNDDFSFELAEINDLAIKAHPRVKKMFELVAGSALTQKSLKLQPGIKTFLADQNTIYTDTAMANYNTVENTDSLSKTSKEKAGNKNDLNRSRRNLTRPETQHKKLDGLLEYRNPLLIPETGKVLSKIQSIRDNSVETALNNTSTKIDQETMISDKTNLLEIIRETETKSIRVHNLSDCLFKLETPPVRQISEQSIHECVSYQPKPYDVKNTAAASSFTSSASSLAPSSVSANGNRTDQSNSQSEPLCMNKLDRIFYDMLSKKSSGSFMPKNANRKTNPIPLIMTRDSGKKVESVVGNKDITVESLVLVHSHESVYPVTCYKELPLCKEILMAMNDLYFHSPLEAQRYAWPHLLQGGSLMLVNGSRTGRSWSYLPVLCSSVLRSIQDSQPIRWESLACGPLALLVVDSVDNAKKLSNHCDFLMRNYDTQHLKVVNAHAHSMADVYSMLLNSCGVLVATPAYLLDILNVDELTLVDPTRLKYLIFDDFDRMRLGNPQLLDEVLQKIYGMGCLTMQWVIVAQQWNSERFKKLLKRATKPLLLFGDFFTAAMYGGLKLKLILRNSALKKKQLLNILAEQEGPKKRTLIYCKSQELENLQIILTQAGHKCLGISKAINQEPHELLLVSDSLLQKQLPVKNIELLIHYNLPESWSKFGIRFHTMADSIRNYFTTPLENVPLLVTYIMLDEKNSKEWYRTMKFLEDHGVVTNELMSKFNRSSQQKSDNSQHYCPSLLSRGDCNWSECIKRHHYVKEDFQYPGSPLQQSGTIIRCKLYKAYDAAHMAVWPIKYKSKDSTSWVDVSYPSSPSTLLLKMSLGVPQNVHYPYHLNDVCFVLHHGHLRRVRIVDTPSRRPVTVQFMDHGTELLQVKPCELLVCPEKFKTLPPLALDIRLSDLVAAGEDGNWSSDSFQWVQESFGAIEGQMMQVTVDFAILDVVYVLEIALIEECRTMQTSAYKTFLRKELIRQGFAKRDGLAFHELRTMYEHRKQEMENLGTNKENLGYSKFNNDLEELEKEITSSPNRKTSSSSRSKEARRNERPDSNLLPTRQENGMFSMITTVNRYINEHVSGNTEEKKELSFNKNEINVDKVTLKDSEKQEKPVQIEHPLDSSTALLNTLIHELNTNNPLKKQHTQQFLHSIVNEKENRDIQHNKLSAKALNLDKPVEEGPQDPSNEQVSQYLQCATKAGESVHPRVKWHQTQTRIELTIEQQVPDYNLILEGNTLKYSVTTTTPPQRCILNLLGVVRIESVKQLGYCLQVKLTKADLLVYWPTLLNSLYAQQQSHWLTYDTERAQGPPLPEYLVQWKEYLSREISNNNSNPEEDEFNSSQEDFAEPGVEYGNFDSALFEDF</sequence>
<reference evidence="16" key="1">
    <citation type="journal article" date="2021" name="Elife">
        <title>Highly contiguous assemblies of 101 drosophilid genomes.</title>
        <authorList>
            <person name="Kim B.Y."/>
            <person name="Wang J.R."/>
            <person name="Miller D.E."/>
            <person name="Barmina O."/>
            <person name="Delaney E."/>
            <person name="Thompson A."/>
            <person name="Comeault A.A."/>
            <person name="Peede D."/>
            <person name="D'Agostino E.R."/>
            <person name="Pelaez J."/>
            <person name="Aguilar J.M."/>
            <person name="Haji D."/>
            <person name="Matsunaga T."/>
            <person name="Armstrong E.E."/>
            <person name="Zych M."/>
            <person name="Ogawa Y."/>
            <person name="Stamenkovic-Radak M."/>
            <person name="Jelic M."/>
            <person name="Veselinovic M.S."/>
            <person name="Tanaskovic M."/>
            <person name="Eric P."/>
            <person name="Gao J.J."/>
            <person name="Katoh T.K."/>
            <person name="Toda M.J."/>
            <person name="Watabe H."/>
            <person name="Watada M."/>
            <person name="Davis J.S."/>
            <person name="Moyle L.C."/>
            <person name="Manoli G."/>
            <person name="Bertolini E."/>
            <person name="Kostal V."/>
            <person name="Hawley R.S."/>
            <person name="Takahashi A."/>
            <person name="Jones C.D."/>
            <person name="Price D.K."/>
            <person name="Whiteman N."/>
            <person name="Kopp A."/>
            <person name="Matute D.R."/>
            <person name="Petrov D.A."/>
        </authorList>
    </citation>
    <scope>NUCLEOTIDE SEQUENCE [LARGE SCALE GENOMIC DNA]</scope>
</reference>
<evidence type="ECO:0000256" key="3">
    <source>
        <dbReference type="ARBA" id="ARBA00022737"/>
    </source>
</evidence>
<comment type="catalytic activity">
    <reaction evidence="12">
        <text>ATP + H2O = ADP + phosphate + H(+)</text>
        <dbReference type="Rhea" id="RHEA:13065"/>
        <dbReference type="ChEBI" id="CHEBI:15377"/>
        <dbReference type="ChEBI" id="CHEBI:15378"/>
        <dbReference type="ChEBI" id="CHEBI:30616"/>
        <dbReference type="ChEBI" id="CHEBI:43474"/>
        <dbReference type="ChEBI" id="CHEBI:456216"/>
        <dbReference type="EC" id="3.6.4.13"/>
    </reaction>
</comment>
<feature type="compositionally biased region" description="Basic and acidic residues" evidence="13">
    <location>
        <begin position="1238"/>
        <end position="1249"/>
    </location>
</feature>
<keyword evidence="6" id="KW-0378">Hydrolase</keyword>
<feature type="compositionally biased region" description="Low complexity" evidence="13">
    <location>
        <begin position="1226"/>
        <end position="1237"/>
    </location>
</feature>
<proteinExistence type="predicted"/>
<evidence type="ECO:0000256" key="10">
    <source>
        <dbReference type="ARBA" id="ARBA00023158"/>
    </source>
</evidence>
<evidence type="ECO:0000256" key="2">
    <source>
        <dbReference type="ARBA" id="ARBA00022473"/>
    </source>
</evidence>
<evidence type="ECO:0000313" key="16">
    <source>
        <dbReference type="Proteomes" id="UP001652680"/>
    </source>
</evidence>
<keyword evidence="3" id="KW-0677">Repeat</keyword>
<dbReference type="SUPFAM" id="SSF49764">
    <property type="entry name" value="HSP20-like chaperones"/>
    <property type="match status" value="1"/>
</dbReference>